<evidence type="ECO:0000313" key="3">
    <source>
        <dbReference type="Proteomes" id="UP000772434"/>
    </source>
</evidence>
<feature type="region of interest" description="Disordered" evidence="1">
    <location>
        <begin position="19"/>
        <end position="49"/>
    </location>
</feature>
<organism evidence="2 3">
    <name type="scientific">Rhodocollybia butyracea</name>
    <dbReference type="NCBI Taxonomy" id="206335"/>
    <lineage>
        <taxon>Eukaryota</taxon>
        <taxon>Fungi</taxon>
        <taxon>Dikarya</taxon>
        <taxon>Basidiomycota</taxon>
        <taxon>Agaricomycotina</taxon>
        <taxon>Agaricomycetes</taxon>
        <taxon>Agaricomycetidae</taxon>
        <taxon>Agaricales</taxon>
        <taxon>Marasmiineae</taxon>
        <taxon>Omphalotaceae</taxon>
        <taxon>Rhodocollybia</taxon>
    </lineage>
</organism>
<keyword evidence="3" id="KW-1185">Reference proteome</keyword>
<dbReference type="EMBL" id="JADNRY010000831">
    <property type="protein sequence ID" value="KAF9026077.1"/>
    <property type="molecule type" value="Genomic_DNA"/>
</dbReference>
<protein>
    <submittedName>
        <fullName evidence="2">Uncharacterized protein</fullName>
    </submittedName>
</protein>
<accession>A0A9P5TVV1</accession>
<dbReference type="Proteomes" id="UP000772434">
    <property type="component" value="Unassembled WGS sequence"/>
</dbReference>
<evidence type="ECO:0000313" key="2">
    <source>
        <dbReference type="EMBL" id="KAF9026077.1"/>
    </source>
</evidence>
<feature type="compositionally biased region" description="Basic and acidic residues" evidence="1">
    <location>
        <begin position="29"/>
        <end position="41"/>
    </location>
</feature>
<sequence length="168" mass="18992">MKIEVLRPFANFTSLEETNSTLNGLPTKPEQRTTAKPETKEHKLKRGQTKIPKPKNALTNKATFSGGGQRLFDVWCTDNAWKRRLIAWNPRGTKNSKLARSKQFSVNPSLQASRWLVVPYSLEIYTQAAHRDWLFLIGTILGYAPTVDRAGLLIVSENDELALAELQK</sequence>
<name>A0A9P5TVV1_9AGAR</name>
<proteinExistence type="predicted"/>
<gene>
    <name evidence="2" type="ORF">BDP27DRAFT_1376346</name>
</gene>
<reference evidence="2" key="1">
    <citation type="submission" date="2020-11" db="EMBL/GenBank/DDBJ databases">
        <authorList>
            <consortium name="DOE Joint Genome Institute"/>
            <person name="Ahrendt S."/>
            <person name="Riley R."/>
            <person name="Andreopoulos W."/>
            <person name="Labutti K."/>
            <person name="Pangilinan J."/>
            <person name="Ruiz-Duenas F.J."/>
            <person name="Barrasa J.M."/>
            <person name="Sanchez-Garcia M."/>
            <person name="Camarero S."/>
            <person name="Miyauchi S."/>
            <person name="Serrano A."/>
            <person name="Linde D."/>
            <person name="Babiker R."/>
            <person name="Drula E."/>
            <person name="Ayuso-Fernandez I."/>
            <person name="Pacheco R."/>
            <person name="Padilla G."/>
            <person name="Ferreira P."/>
            <person name="Barriuso J."/>
            <person name="Kellner H."/>
            <person name="Castanera R."/>
            <person name="Alfaro M."/>
            <person name="Ramirez L."/>
            <person name="Pisabarro A.G."/>
            <person name="Kuo A."/>
            <person name="Tritt A."/>
            <person name="Lipzen A."/>
            <person name="He G."/>
            <person name="Yan M."/>
            <person name="Ng V."/>
            <person name="Cullen D."/>
            <person name="Martin F."/>
            <person name="Rosso M.-N."/>
            <person name="Henrissat B."/>
            <person name="Hibbett D."/>
            <person name="Martinez A.T."/>
            <person name="Grigoriev I.V."/>
        </authorList>
    </citation>
    <scope>NUCLEOTIDE SEQUENCE</scope>
    <source>
        <strain evidence="2">AH 40177</strain>
    </source>
</reference>
<evidence type="ECO:0000256" key="1">
    <source>
        <dbReference type="SAM" id="MobiDB-lite"/>
    </source>
</evidence>
<comment type="caution">
    <text evidence="2">The sequence shown here is derived from an EMBL/GenBank/DDBJ whole genome shotgun (WGS) entry which is preliminary data.</text>
</comment>
<dbReference type="AlphaFoldDB" id="A0A9P5TVV1"/>